<dbReference type="Proteomes" id="UP000677265">
    <property type="component" value="Unassembled WGS sequence"/>
</dbReference>
<evidence type="ECO:0000313" key="3">
    <source>
        <dbReference type="Proteomes" id="UP000677265"/>
    </source>
</evidence>
<dbReference type="InterPro" id="IPR021617">
    <property type="entry name" value="DUF3231"/>
</dbReference>
<gene>
    <name evidence="2" type="ORF">KHB02_004615</name>
    <name evidence="1" type="ORF">KHB02_34440</name>
</gene>
<reference evidence="1" key="1">
    <citation type="submission" date="2021-05" db="EMBL/GenBank/DDBJ databases">
        <title>Novel Bacillus species.</title>
        <authorList>
            <person name="Liu G."/>
        </authorList>
    </citation>
    <scope>NUCLEOTIDE SEQUENCE</scope>
    <source>
        <strain evidence="1 3">FJAT-50051</strain>
    </source>
</reference>
<organism evidence="1">
    <name type="scientific">Neobacillus citreus</name>
    <dbReference type="NCBI Taxonomy" id="2833578"/>
    <lineage>
        <taxon>Bacteria</taxon>
        <taxon>Bacillati</taxon>
        <taxon>Bacillota</taxon>
        <taxon>Bacilli</taxon>
        <taxon>Bacillales</taxon>
        <taxon>Bacillaceae</taxon>
        <taxon>Neobacillus</taxon>
    </lineage>
</organism>
<dbReference type="AlphaFoldDB" id="A0A942T7Q6"/>
<evidence type="ECO:0000313" key="2">
    <source>
        <dbReference type="EMBL" id="MCH6264808.1"/>
    </source>
</evidence>
<dbReference type="RefSeq" id="WP_213146269.1">
    <property type="nucleotide sequence ID" value="NZ_JAGYPE020000005.1"/>
</dbReference>
<protein>
    <submittedName>
        <fullName evidence="1">DUF3231 family protein</fullName>
    </submittedName>
</protein>
<dbReference type="InterPro" id="IPR012347">
    <property type="entry name" value="Ferritin-like"/>
</dbReference>
<keyword evidence="3" id="KW-1185">Reference proteome</keyword>
<dbReference type="EMBL" id="JAGYPE020000005">
    <property type="protein sequence ID" value="MCH6264808.1"/>
    <property type="molecule type" value="Genomic_DNA"/>
</dbReference>
<sequence length="327" mass="36969">MEFKPTAGEISNIWRYIIGNQAHLCFLEHWTSHAEDEDLKMILQCSKDLAHQIVKEGLDLYERAGFPQPIGFTIIKDAIPNAPRLMSDKLVLFVLQILSEYGVYGYGLTLGKTETPEVLAYIKNCLFNSTELYQKITEAIHKKGCQHQPVYIAPPKQAELVQEQSFLAGWWGEQRPVSAIEIDSLFYSLRGVMLAKIMLMAFSQIAKDPKVQKYCKRGKDIAGKRVEKIQSLNSIESLPFLATYESEITDSTTSPFSDQLIMFEALSLVEIAISRYGNALSVVARRDLSAMFASYIVETGTFLDDGLSLMIEKKWFEQPPMASERNS</sequence>
<dbReference type="Pfam" id="PF11553">
    <property type="entry name" value="DUF3231"/>
    <property type="match status" value="2"/>
</dbReference>
<evidence type="ECO:0000313" key="1">
    <source>
        <dbReference type="EMBL" id="MBS4186466.1"/>
    </source>
</evidence>
<comment type="caution">
    <text evidence="1">The sequence shown here is derived from an EMBL/GenBank/DDBJ whole genome shotgun (WGS) entry which is preliminary data.</text>
</comment>
<proteinExistence type="predicted"/>
<accession>A0A942T7Q6</accession>
<dbReference type="EMBL" id="JAGYPE010000007">
    <property type="protein sequence ID" value="MBS4186466.1"/>
    <property type="molecule type" value="Genomic_DNA"/>
</dbReference>
<name>A0A942T7Q6_9BACI</name>
<dbReference type="Gene3D" id="1.20.1260.10">
    <property type="match status" value="2"/>
</dbReference>